<dbReference type="EMBL" id="CAJOBR010000981">
    <property type="protein sequence ID" value="CAF4566601.1"/>
    <property type="molecule type" value="Genomic_DNA"/>
</dbReference>
<feature type="transmembrane region" description="Helical" evidence="5">
    <location>
        <begin position="137"/>
        <end position="161"/>
    </location>
</feature>
<feature type="transmembrane region" description="Helical" evidence="5">
    <location>
        <begin position="99"/>
        <end position="117"/>
    </location>
</feature>
<evidence type="ECO:0000313" key="8">
    <source>
        <dbReference type="EMBL" id="CAF4566601.1"/>
    </source>
</evidence>
<comment type="caution">
    <text evidence="7">The sequence shown here is derived from an EMBL/GenBank/DDBJ whole genome shotgun (WGS) entry which is preliminary data.</text>
</comment>
<evidence type="ECO:0000313" key="9">
    <source>
        <dbReference type="Proteomes" id="UP000663872"/>
    </source>
</evidence>
<dbReference type="PANTHER" id="PTHR46641:SF2">
    <property type="entry name" value="FMRFAMIDE RECEPTOR"/>
    <property type="match status" value="1"/>
</dbReference>
<sequence length="331" mass="37429">MNSSSSSVSTTDLNLIQLKLARYFLVPVYILGNFGNFANIALFSQRNIRGNIFCAWYFICLSLANLFVLNTGGLSRILSLLINFNLETTSIIFCKSRNYLIQTGAVIGRYFICLISIERWMVTSTNEMIRRMTSAQIALRLIVIGPCMIALFIIHVPIGFAISNERCFASLNDTYVLFFNIYNMTIITVPVIVITLFSILIFTNVRQSRHRVVPISITGSNVQAIYLTTKSAGQQRDIQFIRLALIQIFTFMLFTIGYGIYNVYDFGTSSIEKSSDRQAIEAFISGIAVNLNYVSVAAPFFSYTLASNKFRKDCIATFHRYGTLFMRCFGE</sequence>
<evidence type="ECO:0000256" key="4">
    <source>
        <dbReference type="ARBA" id="ARBA00023136"/>
    </source>
</evidence>
<dbReference type="SUPFAM" id="SSF81321">
    <property type="entry name" value="Family A G protein-coupled receptor-like"/>
    <property type="match status" value="1"/>
</dbReference>
<dbReference type="PANTHER" id="PTHR46641">
    <property type="entry name" value="FMRFAMIDE RECEPTOR-RELATED"/>
    <property type="match status" value="1"/>
</dbReference>
<comment type="subcellular location">
    <subcellularLocation>
        <location evidence="1">Membrane</location>
    </subcellularLocation>
</comment>
<protein>
    <recommendedName>
        <fullName evidence="6">G-protein coupled receptors family 1 profile domain-containing protein</fullName>
    </recommendedName>
</protein>
<keyword evidence="2 5" id="KW-0812">Transmembrane</keyword>
<dbReference type="InterPro" id="IPR052954">
    <property type="entry name" value="GPCR-Ligand_Int"/>
</dbReference>
<feature type="transmembrane region" description="Helical" evidence="5">
    <location>
        <begin position="280"/>
        <end position="303"/>
    </location>
</feature>
<organism evidence="7 9">
    <name type="scientific">Rotaria socialis</name>
    <dbReference type="NCBI Taxonomy" id="392032"/>
    <lineage>
        <taxon>Eukaryota</taxon>
        <taxon>Metazoa</taxon>
        <taxon>Spiralia</taxon>
        <taxon>Gnathifera</taxon>
        <taxon>Rotifera</taxon>
        <taxon>Eurotatoria</taxon>
        <taxon>Bdelloidea</taxon>
        <taxon>Philodinida</taxon>
        <taxon>Philodinidae</taxon>
        <taxon>Rotaria</taxon>
    </lineage>
</organism>
<evidence type="ECO:0000256" key="3">
    <source>
        <dbReference type="ARBA" id="ARBA00022989"/>
    </source>
</evidence>
<feature type="transmembrane region" description="Helical" evidence="5">
    <location>
        <begin position="20"/>
        <end position="43"/>
    </location>
</feature>
<gene>
    <name evidence="7" type="ORF">GRG538_LOCUS12586</name>
    <name evidence="8" type="ORF">QYT958_LOCUS9344</name>
</gene>
<dbReference type="GO" id="GO:0016020">
    <property type="term" value="C:membrane"/>
    <property type="evidence" value="ECO:0007669"/>
    <property type="project" value="UniProtKB-SubCell"/>
</dbReference>
<evidence type="ECO:0000256" key="5">
    <source>
        <dbReference type="SAM" id="Phobius"/>
    </source>
</evidence>
<evidence type="ECO:0000256" key="2">
    <source>
        <dbReference type="ARBA" id="ARBA00022692"/>
    </source>
</evidence>
<proteinExistence type="predicted"/>
<dbReference type="Gene3D" id="1.20.1070.10">
    <property type="entry name" value="Rhodopsin 7-helix transmembrane proteins"/>
    <property type="match status" value="1"/>
</dbReference>
<feature type="domain" description="G-protein coupled receptors family 1 profile" evidence="6">
    <location>
        <begin position="35"/>
        <end position="303"/>
    </location>
</feature>
<evidence type="ECO:0000259" key="6">
    <source>
        <dbReference type="PROSITE" id="PS50262"/>
    </source>
</evidence>
<reference evidence="7" key="1">
    <citation type="submission" date="2021-02" db="EMBL/GenBank/DDBJ databases">
        <authorList>
            <person name="Nowell W R."/>
        </authorList>
    </citation>
    <scope>NUCLEOTIDE SEQUENCE</scope>
</reference>
<dbReference type="PROSITE" id="PS50262">
    <property type="entry name" value="G_PROTEIN_RECEP_F1_2"/>
    <property type="match status" value="1"/>
</dbReference>
<feature type="transmembrane region" description="Helical" evidence="5">
    <location>
        <begin position="240"/>
        <end position="260"/>
    </location>
</feature>
<feature type="transmembrane region" description="Helical" evidence="5">
    <location>
        <begin position="55"/>
        <end position="79"/>
    </location>
</feature>
<dbReference type="AlphaFoldDB" id="A0A818CKG2"/>
<evidence type="ECO:0000256" key="1">
    <source>
        <dbReference type="ARBA" id="ARBA00004370"/>
    </source>
</evidence>
<feature type="transmembrane region" description="Helical" evidence="5">
    <location>
        <begin position="181"/>
        <end position="202"/>
    </location>
</feature>
<accession>A0A818CKG2</accession>
<keyword evidence="3 5" id="KW-1133">Transmembrane helix</keyword>
<dbReference type="Proteomes" id="UP000663872">
    <property type="component" value="Unassembled WGS sequence"/>
</dbReference>
<keyword evidence="4 5" id="KW-0472">Membrane</keyword>
<dbReference type="Proteomes" id="UP000663848">
    <property type="component" value="Unassembled WGS sequence"/>
</dbReference>
<name>A0A818CKG2_9BILA</name>
<evidence type="ECO:0000313" key="7">
    <source>
        <dbReference type="EMBL" id="CAF3430181.1"/>
    </source>
</evidence>
<dbReference type="EMBL" id="CAJNYT010001785">
    <property type="protein sequence ID" value="CAF3430181.1"/>
    <property type="molecule type" value="Genomic_DNA"/>
</dbReference>
<dbReference type="InterPro" id="IPR017452">
    <property type="entry name" value="GPCR_Rhodpsn_7TM"/>
</dbReference>